<feature type="domain" description="Luciferase-like" evidence="2">
    <location>
        <begin position="8"/>
        <end position="306"/>
    </location>
</feature>
<accession>A0A3N4G6V8</accession>
<dbReference type="EMBL" id="RKMG01000032">
    <property type="protein sequence ID" value="RPA57127.1"/>
    <property type="molecule type" value="Genomic_DNA"/>
</dbReference>
<evidence type="ECO:0000313" key="4">
    <source>
        <dbReference type="Proteomes" id="UP000273977"/>
    </source>
</evidence>
<name>A0A3N4G6V8_9LACT</name>
<comment type="caution">
    <text evidence="3">The sequence shown here is derived from an EMBL/GenBank/DDBJ whole genome shotgun (WGS) entry which is preliminary data.</text>
</comment>
<dbReference type="RefSeq" id="WP_094518300.1">
    <property type="nucleotide sequence ID" value="NZ_RKMG01000032.1"/>
</dbReference>
<dbReference type="GO" id="GO:0016705">
    <property type="term" value="F:oxidoreductase activity, acting on paired donors, with incorporation or reduction of molecular oxygen"/>
    <property type="evidence" value="ECO:0007669"/>
    <property type="project" value="InterPro"/>
</dbReference>
<protein>
    <submittedName>
        <fullName evidence="3">MsnO8 family LLM class oxidoreductase</fullName>
        <ecNumber evidence="3">1.-.-.-</ecNumber>
    </submittedName>
</protein>
<dbReference type="InterPro" id="IPR050766">
    <property type="entry name" value="Bact_Lucif_Oxidored"/>
</dbReference>
<proteinExistence type="predicted"/>
<dbReference type="Pfam" id="PF00296">
    <property type="entry name" value="Bac_luciferase"/>
    <property type="match status" value="1"/>
</dbReference>
<sequence length="338" mass="37951">MGLGIGILDFVPRDKNTSVLESFEQSIALAKLADEKGFDRYWLTEHHSTPAVLSSTPQLLLARYGAETSQIKLGTGAVVMNNSTPYQIAENFMVLEAMYPDRVEAGIGHSMPKEVTRQEHLGMKINRGLNYEKSLTQLAGLLYNDLSVDDEMHGLRVMPAYFGGTVPLFTMMGSRRNAKFVAQQGLGMVFGLFFSGDLEECIETIKIYRENFVPSKGLKEPAVQIALYAVTSKKRNLKEPLNYALNDWIDAFLNDKRAYLELMDVGEARDFITMHSEVIEEDRHAGRKVYGTPKQVEMQLRRLKELTNTDGFLIANQLSGFANRRALIEILSEVNING</sequence>
<dbReference type="Proteomes" id="UP000273977">
    <property type="component" value="Unassembled WGS sequence"/>
</dbReference>
<dbReference type="InterPro" id="IPR036661">
    <property type="entry name" value="Luciferase-like_sf"/>
</dbReference>
<dbReference type="NCBIfam" id="TIGR03558">
    <property type="entry name" value="oxido_grp_1"/>
    <property type="match status" value="1"/>
</dbReference>
<dbReference type="SUPFAM" id="SSF51679">
    <property type="entry name" value="Bacterial luciferase-like"/>
    <property type="match status" value="1"/>
</dbReference>
<gene>
    <name evidence="3" type="ORF">EF384_08360</name>
</gene>
<keyword evidence="4" id="KW-1185">Reference proteome</keyword>
<dbReference type="EC" id="1.-.-.-" evidence="3"/>
<organism evidence="3 4">
    <name type="scientific">Aerococcus agrisoli</name>
    <dbReference type="NCBI Taxonomy" id="2487350"/>
    <lineage>
        <taxon>Bacteria</taxon>
        <taxon>Bacillati</taxon>
        <taxon>Bacillota</taxon>
        <taxon>Bacilli</taxon>
        <taxon>Lactobacillales</taxon>
        <taxon>Aerococcaceae</taxon>
        <taxon>Aerococcus</taxon>
    </lineage>
</organism>
<dbReference type="PANTHER" id="PTHR30137">
    <property type="entry name" value="LUCIFERASE-LIKE MONOOXYGENASE"/>
    <property type="match status" value="1"/>
</dbReference>
<dbReference type="InterPro" id="IPR019949">
    <property type="entry name" value="CmoO-like"/>
</dbReference>
<dbReference type="AlphaFoldDB" id="A0A3N4G6V8"/>
<dbReference type="OrthoDB" id="9780518at2"/>
<keyword evidence="3" id="KW-0560">Oxidoreductase</keyword>
<dbReference type="InterPro" id="IPR011251">
    <property type="entry name" value="Luciferase-like_dom"/>
</dbReference>
<evidence type="ECO:0000259" key="2">
    <source>
        <dbReference type="Pfam" id="PF00296"/>
    </source>
</evidence>
<evidence type="ECO:0000256" key="1">
    <source>
        <dbReference type="ARBA" id="ARBA00007789"/>
    </source>
</evidence>
<dbReference type="PANTHER" id="PTHR30137:SF15">
    <property type="entry name" value="BLL6902 PROTEIN"/>
    <property type="match status" value="1"/>
</dbReference>
<evidence type="ECO:0000313" key="3">
    <source>
        <dbReference type="EMBL" id="RPA57127.1"/>
    </source>
</evidence>
<comment type="similarity">
    <text evidence="1">To bacterial alkanal monooxygenase alpha and beta chains.</text>
</comment>
<dbReference type="GO" id="GO:0005829">
    <property type="term" value="C:cytosol"/>
    <property type="evidence" value="ECO:0007669"/>
    <property type="project" value="TreeGrafter"/>
</dbReference>
<reference evidence="3 4" key="1">
    <citation type="submission" date="2018-11" db="EMBL/GenBank/DDBJ databases">
        <title>Aerococcus sp. SJQ22, whole genome shotgun sequence.</title>
        <authorList>
            <person name="Sun L."/>
            <person name="Gao X."/>
            <person name="Chen W."/>
            <person name="Huang K."/>
        </authorList>
    </citation>
    <scope>NUCLEOTIDE SEQUENCE [LARGE SCALE GENOMIC DNA]</scope>
    <source>
        <strain evidence="3 4">SJQ22</strain>
    </source>
</reference>
<dbReference type="Gene3D" id="3.20.20.30">
    <property type="entry name" value="Luciferase-like domain"/>
    <property type="match status" value="1"/>
</dbReference>